<keyword evidence="13" id="KW-0961">Cell wall biogenesis/degradation</keyword>
<evidence type="ECO:0000256" key="20">
    <source>
        <dbReference type="ARBA" id="ARBA00049902"/>
    </source>
</evidence>
<keyword evidence="10 23" id="KW-1133">Transmembrane helix</keyword>
<keyword evidence="4" id="KW-0132">Cell division</keyword>
<evidence type="ECO:0000256" key="23">
    <source>
        <dbReference type="SAM" id="Phobius"/>
    </source>
</evidence>
<feature type="transmembrane region" description="Helical" evidence="23">
    <location>
        <begin position="138"/>
        <end position="156"/>
    </location>
</feature>
<evidence type="ECO:0000256" key="14">
    <source>
        <dbReference type="ARBA" id="ARBA00032370"/>
    </source>
</evidence>
<evidence type="ECO:0000313" key="25">
    <source>
        <dbReference type="Proteomes" id="UP001597502"/>
    </source>
</evidence>
<evidence type="ECO:0000256" key="3">
    <source>
        <dbReference type="ARBA" id="ARBA00022475"/>
    </source>
</evidence>
<evidence type="ECO:0000256" key="18">
    <source>
        <dbReference type="ARBA" id="ARBA00041418"/>
    </source>
</evidence>
<accession>A0ABW5V3P0</accession>
<feature type="transmembrane region" description="Helical" evidence="23">
    <location>
        <begin position="306"/>
        <end position="327"/>
    </location>
</feature>
<evidence type="ECO:0000313" key="24">
    <source>
        <dbReference type="EMBL" id="MFD2760576.1"/>
    </source>
</evidence>
<keyword evidence="3" id="KW-1003">Cell membrane</keyword>
<feature type="transmembrane region" description="Helical" evidence="23">
    <location>
        <begin position="339"/>
        <end position="357"/>
    </location>
</feature>
<dbReference type="EMBL" id="JBHUNA010000009">
    <property type="protein sequence ID" value="MFD2760576.1"/>
    <property type="molecule type" value="Genomic_DNA"/>
</dbReference>
<comment type="caution">
    <text evidence="24">The sequence shown here is derived from an EMBL/GenBank/DDBJ whole genome shotgun (WGS) entry which is preliminary data.</text>
</comment>
<proteinExistence type="inferred from homology"/>
<dbReference type="InterPro" id="IPR013437">
    <property type="entry name" value="FtsW"/>
</dbReference>
<feature type="transmembrane region" description="Helical" evidence="23">
    <location>
        <begin position="162"/>
        <end position="179"/>
    </location>
</feature>
<evidence type="ECO:0000256" key="21">
    <source>
        <dbReference type="ARBA" id="ARBA00049966"/>
    </source>
</evidence>
<dbReference type="PANTHER" id="PTHR30474:SF2">
    <property type="entry name" value="PEPTIDOGLYCAN GLYCOSYLTRANSFERASE FTSW-RELATED"/>
    <property type="match status" value="1"/>
</dbReference>
<evidence type="ECO:0000256" key="8">
    <source>
        <dbReference type="ARBA" id="ARBA00022960"/>
    </source>
</evidence>
<reference evidence="25" key="1">
    <citation type="journal article" date="2019" name="Int. J. Syst. Evol. Microbiol.">
        <title>The Global Catalogue of Microorganisms (GCM) 10K type strain sequencing project: providing services to taxonomists for standard genome sequencing and annotation.</title>
        <authorList>
            <consortium name="The Broad Institute Genomics Platform"/>
            <consortium name="The Broad Institute Genome Sequencing Center for Infectious Disease"/>
            <person name="Wu L."/>
            <person name="Ma J."/>
        </authorList>
    </citation>
    <scope>NUCLEOTIDE SEQUENCE [LARGE SCALE GENOMIC DNA]</scope>
    <source>
        <strain evidence="25">TISTR 1535</strain>
    </source>
</reference>
<evidence type="ECO:0000256" key="11">
    <source>
        <dbReference type="ARBA" id="ARBA00023136"/>
    </source>
</evidence>
<keyword evidence="7 23" id="KW-0812">Transmembrane</keyword>
<dbReference type="NCBIfam" id="TIGR02614">
    <property type="entry name" value="ftsW"/>
    <property type="match status" value="1"/>
</dbReference>
<evidence type="ECO:0000256" key="2">
    <source>
        <dbReference type="ARBA" id="ARBA00004752"/>
    </source>
</evidence>
<comment type="similarity">
    <text evidence="16">Belongs to the SEDS family. FtsW subfamily.</text>
</comment>
<gene>
    <name evidence="24" type="primary">ftsW</name>
    <name evidence="24" type="ORF">ACFSUO_06265</name>
</gene>
<evidence type="ECO:0000256" key="17">
    <source>
        <dbReference type="ARBA" id="ARBA00041185"/>
    </source>
</evidence>
<comment type="function">
    <text evidence="21">Peptidoglycan polymerase that is essential for cell division.</text>
</comment>
<evidence type="ECO:0000256" key="19">
    <source>
        <dbReference type="ARBA" id="ARBA00044770"/>
    </source>
</evidence>
<feature type="transmembrane region" description="Helical" evidence="23">
    <location>
        <begin position="74"/>
        <end position="93"/>
    </location>
</feature>
<feature type="region of interest" description="Disordered" evidence="22">
    <location>
        <begin position="368"/>
        <end position="395"/>
    </location>
</feature>
<feature type="transmembrane region" description="Helical" evidence="23">
    <location>
        <begin position="105"/>
        <end position="126"/>
    </location>
</feature>
<sequence>MIKRIKNYDFTLMITPVLLTAFGAVMIYSASMVLAVVEGHESTHYLVKQVQWFILAMGAFAVTSMIPYRKYQRLIKLIVLLVVALLAGVLVFGSTVNNARSWFDFGLISLQPAEFAKLGLIIYLASVYSKKQSYINELYRGVLPPLVLTAVILGLIVMQPDIGTAAIIFLIACSVIFSSGIHFKHLLLLGLLGVLLVLFTMPSMITDERISRFAGAYQPFEDPADDGYHLIQSYLAIGSGGLIGEGLGQSVQKLGYLLEPHTDFIMAVVAEELGFAGVVIVVGMLAIIVLRGLFIARKCSDSFGSLLAIGISAMVGIQAFINLGAISGMLPITGVPLPFVSYGGSSLLVMMIGMGILNNIARSVRKEEQEPVPVHKNKESESNHFQTGGGKTWVR</sequence>
<evidence type="ECO:0000256" key="16">
    <source>
        <dbReference type="ARBA" id="ARBA00038053"/>
    </source>
</evidence>
<name>A0ABW5V3P0_9BACI</name>
<dbReference type="Proteomes" id="UP001597502">
    <property type="component" value="Unassembled WGS sequence"/>
</dbReference>
<dbReference type="PANTHER" id="PTHR30474">
    <property type="entry name" value="CELL CYCLE PROTEIN"/>
    <property type="match status" value="1"/>
</dbReference>
<comment type="pathway">
    <text evidence="2">Cell wall biogenesis; peptidoglycan biosynthesis.</text>
</comment>
<evidence type="ECO:0000256" key="5">
    <source>
        <dbReference type="ARBA" id="ARBA00022676"/>
    </source>
</evidence>
<evidence type="ECO:0000256" key="10">
    <source>
        <dbReference type="ARBA" id="ARBA00022989"/>
    </source>
</evidence>
<protein>
    <recommendedName>
        <fullName evidence="17">Probable peptidoglycan glycosyltransferase FtsW</fullName>
        <ecNumber evidence="19">2.4.99.28</ecNumber>
    </recommendedName>
    <alternativeName>
        <fullName evidence="18">Cell division protein FtsW</fullName>
    </alternativeName>
    <alternativeName>
        <fullName evidence="15">Cell wall polymerase</fullName>
    </alternativeName>
    <alternativeName>
        <fullName evidence="14">Peptidoglycan polymerase</fullName>
    </alternativeName>
</protein>
<feature type="transmembrane region" description="Helical" evidence="23">
    <location>
        <begin position="12"/>
        <end position="37"/>
    </location>
</feature>
<evidence type="ECO:0000256" key="6">
    <source>
        <dbReference type="ARBA" id="ARBA00022679"/>
    </source>
</evidence>
<keyword evidence="8" id="KW-0133">Cell shape</keyword>
<feature type="transmembrane region" description="Helical" evidence="23">
    <location>
        <begin position="273"/>
        <end position="294"/>
    </location>
</feature>
<keyword evidence="12" id="KW-0131">Cell cycle</keyword>
<evidence type="ECO:0000256" key="13">
    <source>
        <dbReference type="ARBA" id="ARBA00023316"/>
    </source>
</evidence>
<evidence type="ECO:0000256" key="7">
    <source>
        <dbReference type="ARBA" id="ARBA00022692"/>
    </source>
</evidence>
<keyword evidence="11 23" id="KW-0472">Membrane</keyword>
<keyword evidence="9" id="KW-0573">Peptidoglycan synthesis</keyword>
<keyword evidence="6" id="KW-0808">Transferase</keyword>
<keyword evidence="25" id="KW-1185">Reference proteome</keyword>
<comment type="subcellular location">
    <subcellularLocation>
        <location evidence="1">Cell membrane</location>
        <topology evidence="1">Multi-pass membrane protein</topology>
    </subcellularLocation>
</comment>
<dbReference type="InterPro" id="IPR018365">
    <property type="entry name" value="Cell_cycle_FtsW-rel_CS"/>
</dbReference>
<dbReference type="RefSeq" id="WP_382392178.1">
    <property type="nucleotide sequence ID" value="NZ_JBHUNA010000009.1"/>
</dbReference>
<evidence type="ECO:0000256" key="4">
    <source>
        <dbReference type="ARBA" id="ARBA00022618"/>
    </source>
</evidence>
<keyword evidence="5" id="KW-0328">Glycosyltransferase</keyword>
<organism evidence="24 25">
    <name type="scientific">Lentibacillus juripiscarius</name>
    <dbReference type="NCBI Taxonomy" id="257446"/>
    <lineage>
        <taxon>Bacteria</taxon>
        <taxon>Bacillati</taxon>
        <taxon>Bacillota</taxon>
        <taxon>Bacilli</taxon>
        <taxon>Bacillales</taxon>
        <taxon>Bacillaceae</taxon>
        <taxon>Lentibacillus</taxon>
    </lineage>
</organism>
<feature type="transmembrane region" description="Helical" evidence="23">
    <location>
        <begin position="49"/>
        <end position="67"/>
    </location>
</feature>
<evidence type="ECO:0000256" key="22">
    <source>
        <dbReference type="SAM" id="MobiDB-lite"/>
    </source>
</evidence>
<dbReference type="InterPro" id="IPR001182">
    <property type="entry name" value="FtsW/RodA"/>
</dbReference>
<evidence type="ECO:0000256" key="9">
    <source>
        <dbReference type="ARBA" id="ARBA00022984"/>
    </source>
</evidence>
<comment type="catalytic activity">
    <reaction evidence="20">
        <text>[GlcNAc-(1-&gt;4)-Mur2Ac(oyl-L-Ala-gamma-D-Glu-L-Lys-D-Ala-D-Ala)](n)-di-trans,octa-cis-undecaprenyl diphosphate + beta-D-GlcNAc-(1-&gt;4)-Mur2Ac(oyl-L-Ala-gamma-D-Glu-L-Lys-D-Ala-D-Ala)-di-trans,octa-cis-undecaprenyl diphosphate = [GlcNAc-(1-&gt;4)-Mur2Ac(oyl-L-Ala-gamma-D-Glu-L-Lys-D-Ala-D-Ala)](n+1)-di-trans,octa-cis-undecaprenyl diphosphate + di-trans,octa-cis-undecaprenyl diphosphate + H(+)</text>
        <dbReference type="Rhea" id="RHEA:23708"/>
        <dbReference type="Rhea" id="RHEA-COMP:9602"/>
        <dbReference type="Rhea" id="RHEA-COMP:9603"/>
        <dbReference type="ChEBI" id="CHEBI:15378"/>
        <dbReference type="ChEBI" id="CHEBI:58405"/>
        <dbReference type="ChEBI" id="CHEBI:60033"/>
        <dbReference type="ChEBI" id="CHEBI:78435"/>
        <dbReference type="EC" id="2.4.99.28"/>
    </reaction>
</comment>
<dbReference type="PROSITE" id="PS00428">
    <property type="entry name" value="FTSW_RODA_SPOVE"/>
    <property type="match status" value="1"/>
</dbReference>
<dbReference type="EC" id="2.4.99.28" evidence="19"/>
<evidence type="ECO:0000256" key="15">
    <source>
        <dbReference type="ARBA" id="ARBA00033270"/>
    </source>
</evidence>
<evidence type="ECO:0000256" key="12">
    <source>
        <dbReference type="ARBA" id="ARBA00023306"/>
    </source>
</evidence>
<evidence type="ECO:0000256" key="1">
    <source>
        <dbReference type="ARBA" id="ARBA00004651"/>
    </source>
</evidence>
<feature type="transmembrane region" description="Helical" evidence="23">
    <location>
        <begin position="186"/>
        <end position="205"/>
    </location>
</feature>
<dbReference type="Pfam" id="PF01098">
    <property type="entry name" value="FTSW_RODA_SPOVE"/>
    <property type="match status" value="1"/>
</dbReference>